<dbReference type="InterPro" id="IPR000477">
    <property type="entry name" value="RT_dom"/>
</dbReference>
<dbReference type="PROSITE" id="PS50994">
    <property type="entry name" value="INTEGRASE"/>
    <property type="match status" value="1"/>
</dbReference>
<name>A0A9W6XCD7_9STRA</name>
<evidence type="ECO:0000256" key="5">
    <source>
        <dbReference type="ARBA" id="ARBA00022801"/>
    </source>
</evidence>
<comment type="caution">
    <text evidence="9">The sequence shown here is derived from an EMBL/GenBank/DDBJ whole genome shotgun (WGS) entry which is preliminary data.</text>
</comment>
<dbReference type="InterPro" id="IPR050951">
    <property type="entry name" value="Retrovirus_Pol_polyprotein"/>
</dbReference>
<dbReference type="InterPro" id="IPR012337">
    <property type="entry name" value="RNaseH-like_sf"/>
</dbReference>
<dbReference type="CDD" id="cd01647">
    <property type="entry name" value="RT_LTR"/>
    <property type="match status" value="1"/>
</dbReference>
<dbReference type="PANTHER" id="PTHR37984">
    <property type="entry name" value="PROTEIN CBG26694"/>
    <property type="match status" value="1"/>
</dbReference>
<dbReference type="GO" id="GO:0003964">
    <property type="term" value="F:RNA-directed DNA polymerase activity"/>
    <property type="evidence" value="ECO:0007669"/>
    <property type="project" value="UniProtKB-KW"/>
</dbReference>
<dbReference type="InterPro" id="IPR036397">
    <property type="entry name" value="RNaseH_sf"/>
</dbReference>
<keyword evidence="4" id="KW-0255">Endonuclease</keyword>
<keyword evidence="10" id="KW-1185">Reference proteome</keyword>
<dbReference type="InterPro" id="IPR041373">
    <property type="entry name" value="RT_RNaseH"/>
</dbReference>
<feature type="region of interest" description="Disordered" evidence="7">
    <location>
        <begin position="811"/>
        <end position="837"/>
    </location>
</feature>
<evidence type="ECO:0000256" key="2">
    <source>
        <dbReference type="ARBA" id="ARBA00022695"/>
    </source>
</evidence>
<dbReference type="Pfam" id="PF00078">
    <property type="entry name" value="RVT_1"/>
    <property type="match status" value="1"/>
</dbReference>
<dbReference type="GO" id="GO:0003676">
    <property type="term" value="F:nucleic acid binding"/>
    <property type="evidence" value="ECO:0007669"/>
    <property type="project" value="InterPro"/>
</dbReference>
<dbReference type="Gene3D" id="3.30.420.10">
    <property type="entry name" value="Ribonuclease H-like superfamily/Ribonuclease H"/>
    <property type="match status" value="2"/>
</dbReference>
<keyword evidence="1" id="KW-0808">Transferase</keyword>
<keyword evidence="5" id="KW-0378">Hydrolase</keyword>
<dbReference type="EMBL" id="BSXT01000889">
    <property type="protein sequence ID" value="GMF35728.1"/>
    <property type="molecule type" value="Genomic_DNA"/>
</dbReference>
<dbReference type="InterPro" id="IPR043502">
    <property type="entry name" value="DNA/RNA_pol_sf"/>
</dbReference>
<dbReference type="Proteomes" id="UP001165121">
    <property type="component" value="Unassembled WGS sequence"/>
</dbReference>
<evidence type="ECO:0000259" key="8">
    <source>
        <dbReference type="PROSITE" id="PS50994"/>
    </source>
</evidence>
<keyword evidence="6" id="KW-0695">RNA-directed DNA polymerase</keyword>
<dbReference type="SUPFAM" id="SSF56672">
    <property type="entry name" value="DNA/RNA polymerases"/>
    <property type="match status" value="1"/>
</dbReference>
<protein>
    <submittedName>
        <fullName evidence="9">Unnamed protein product</fullName>
    </submittedName>
</protein>
<evidence type="ECO:0000313" key="9">
    <source>
        <dbReference type="EMBL" id="GMF35728.1"/>
    </source>
</evidence>
<dbReference type="Pfam" id="PF13456">
    <property type="entry name" value="RVT_3"/>
    <property type="match status" value="1"/>
</dbReference>
<sequence length="1210" mass="135742">MDLSVANIGEGVDALLGMNFMYSAGVRLCAREGLVKHLDEETVLLAGRTAYHMGRGLDLGSQEARGTACPAEAGVRAALRSDSGIPMAMKLLVRSPVGSAQVHMVQLQPRPNVEAEDSLAKTDIQLSETETSGTTDSEGTESREAKLIEETGETSGDRTDRAFRIALGFPDRDCPPEEWSGHTDVHRLPCSEWVHSIVQLPLPVIDDLLTGFESAMWFMGLDMASSFWAIRMTERAKLISAFVCPFGHFQWVRMPFGLKNAPLVYQALINNCLWGFVRLSPEEEAEVDQDVVEFLGLDPSRREESGIQVSALTDTVTVFQRNIPAPVIMGPVLGRSSYIDDIAHGAPTWDQLCDDLDALLFRLRYWNISVSLPKNEFGKLYIPYLSHEISAEGIRAVPKIAKGVQDVPFPKTLKGVQSFLGSLNYYHKFIEDFPVVATVLYELSDDQVRSERGLTRAKAAFEILKKKIVSTLLLRHPDRSKPFVIIPHANRWAACAVLGPEYGRKIQPVRFTGRVLNDAELFAEKEVIAVLQVFRTLIVGCRLEVYTRHSVFKWILQSKTANGRCVPCGVMLSHWDITVRTFQRDEDGLTAIVGAGITPRDEVAESLIPAKGHVLKPPVLRVEMLDDTYQGIFLSYDGAAKTSTRRGSCGCILWQLPDWKVLEARGFTLDDVSVNDAEYNGLLKGVQMALDRQVENLVVVGDSRIVIQQVQGLINCHISRNTWPNANPRRRSSGRCDWFMSNGSPEELLHLERVSKIAEKLMKPKVVLLDGEPPQDSKRLGLPQRSAGGVADSQSAPLPQAARVFAVLTRSKTKARTRPSPQVVEAGPPDEEVPRNPMTPLEYQAERWRRIRVHQEQAIYRSEIKSFLKGDSGRSSPRRLRKISKVADLFALDARDTLYRLARSTRGRPRDVVDEPRLVIPDSLRSDMLHYAHEDFQGGHQGITRFYWPGMYADVEHYVKECVDCASGKGRPPNDRPSPGNIEPRRPFEVVSMDFVTHIPGSERGNTFLLLFQDAFSGFVMYKPMRSTTAQDVAEVYEECVFRRFGASSMVRHDQGPRFMSAVFTRFRELLGSKQRATLAYCPQANGQQERSVQTVVPLIRAYIDEADQSHWDNHEHVFDATRLDTPFHLVHGWDAQGTLSDMLGPKPSSIPERTAFEWRWKIQRQYSYAIACAEDLQKKAKRQRSEAQTQKGRELSETLQSGFEKGDSA</sequence>
<dbReference type="InterPro" id="IPR002156">
    <property type="entry name" value="RNaseH_domain"/>
</dbReference>
<dbReference type="Gene3D" id="3.10.10.10">
    <property type="entry name" value="HIV Type 1 Reverse Transcriptase, subunit A, domain 1"/>
    <property type="match status" value="1"/>
</dbReference>
<evidence type="ECO:0000256" key="4">
    <source>
        <dbReference type="ARBA" id="ARBA00022759"/>
    </source>
</evidence>
<dbReference type="Gene3D" id="3.30.70.270">
    <property type="match status" value="3"/>
</dbReference>
<dbReference type="PANTHER" id="PTHR37984:SF5">
    <property type="entry name" value="PROTEIN NYNRIN-LIKE"/>
    <property type="match status" value="1"/>
</dbReference>
<feature type="region of interest" description="Disordered" evidence="7">
    <location>
        <begin position="769"/>
        <end position="796"/>
    </location>
</feature>
<dbReference type="Pfam" id="PF17921">
    <property type="entry name" value="Integrase_H2C2"/>
    <property type="match status" value="1"/>
</dbReference>
<feature type="compositionally biased region" description="Low complexity" evidence="7">
    <location>
        <begin position="127"/>
        <end position="137"/>
    </location>
</feature>
<feature type="region of interest" description="Disordered" evidence="7">
    <location>
        <begin position="1180"/>
        <end position="1210"/>
    </location>
</feature>
<evidence type="ECO:0000256" key="6">
    <source>
        <dbReference type="ARBA" id="ARBA00022918"/>
    </source>
</evidence>
<keyword evidence="3" id="KW-0540">Nuclease</keyword>
<evidence type="ECO:0000256" key="7">
    <source>
        <dbReference type="SAM" id="MobiDB-lite"/>
    </source>
</evidence>
<feature type="compositionally biased region" description="Basic and acidic residues" evidence="7">
    <location>
        <begin position="140"/>
        <end position="160"/>
    </location>
</feature>
<dbReference type="Pfam" id="PF17917">
    <property type="entry name" value="RT_RNaseH"/>
    <property type="match status" value="1"/>
</dbReference>
<evidence type="ECO:0000313" key="10">
    <source>
        <dbReference type="Proteomes" id="UP001165121"/>
    </source>
</evidence>
<dbReference type="GO" id="GO:0004523">
    <property type="term" value="F:RNA-DNA hybrid ribonuclease activity"/>
    <property type="evidence" value="ECO:0007669"/>
    <property type="project" value="InterPro"/>
</dbReference>
<dbReference type="GO" id="GO:0015074">
    <property type="term" value="P:DNA integration"/>
    <property type="evidence" value="ECO:0007669"/>
    <property type="project" value="InterPro"/>
</dbReference>
<reference evidence="9" key="1">
    <citation type="submission" date="2023-04" db="EMBL/GenBank/DDBJ databases">
        <title>Phytophthora fragariaefolia NBRC 109709.</title>
        <authorList>
            <person name="Ichikawa N."/>
            <person name="Sato H."/>
            <person name="Tonouchi N."/>
        </authorList>
    </citation>
    <scope>NUCLEOTIDE SEQUENCE</scope>
    <source>
        <strain evidence="9">NBRC 109709</strain>
    </source>
</reference>
<gene>
    <name evidence="9" type="ORF">Pfra01_000954000</name>
</gene>
<dbReference type="Gene3D" id="1.10.340.70">
    <property type="match status" value="1"/>
</dbReference>
<dbReference type="SUPFAM" id="SSF53098">
    <property type="entry name" value="Ribonuclease H-like"/>
    <property type="match status" value="2"/>
</dbReference>
<dbReference type="AlphaFoldDB" id="A0A9W6XCD7"/>
<proteinExistence type="predicted"/>
<organism evidence="9 10">
    <name type="scientific">Phytophthora fragariaefolia</name>
    <dbReference type="NCBI Taxonomy" id="1490495"/>
    <lineage>
        <taxon>Eukaryota</taxon>
        <taxon>Sar</taxon>
        <taxon>Stramenopiles</taxon>
        <taxon>Oomycota</taxon>
        <taxon>Peronosporomycetes</taxon>
        <taxon>Peronosporales</taxon>
        <taxon>Peronosporaceae</taxon>
        <taxon>Phytophthora</taxon>
    </lineage>
</organism>
<dbReference type="InterPro" id="IPR043128">
    <property type="entry name" value="Rev_trsase/Diguanyl_cyclase"/>
</dbReference>
<accession>A0A9W6XCD7</accession>
<feature type="region of interest" description="Disordered" evidence="7">
    <location>
        <begin position="108"/>
        <end position="160"/>
    </location>
</feature>
<dbReference type="OrthoDB" id="121884at2759"/>
<feature type="domain" description="Integrase catalytic" evidence="8">
    <location>
        <begin position="983"/>
        <end position="1156"/>
    </location>
</feature>
<evidence type="ECO:0000256" key="1">
    <source>
        <dbReference type="ARBA" id="ARBA00022679"/>
    </source>
</evidence>
<dbReference type="Pfam" id="PF00665">
    <property type="entry name" value="rve"/>
    <property type="match status" value="1"/>
</dbReference>
<dbReference type="InterPro" id="IPR001584">
    <property type="entry name" value="Integrase_cat-core"/>
</dbReference>
<keyword evidence="2" id="KW-0548">Nucleotidyltransferase</keyword>
<evidence type="ECO:0000256" key="3">
    <source>
        <dbReference type="ARBA" id="ARBA00022722"/>
    </source>
</evidence>
<dbReference type="InterPro" id="IPR041588">
    <property type="entry name" value="Integrase_H2C2"/>
</dbReference>